<evidence type="ECO:0000256" key="1">
    <source>
        <dbReference type="SAM" id="MobiDB-lite"/>
    </source>
</evidence>
<dbReference type="SUPFAM" id="SSF56672">
    <property type="entry name" value="DNA/RNA polymerases"/>
    <property type="match status" value="1"/>
</dbReference>
<dbReference type="Gene3D" id="3.90.1600.10">
    <property type="entry name" value="Palm domain of DNA polymerase"/>
    <property type="match status" value="1"/>
</dbReference>
<protein>
    <submittedName>
        <fullName evidence="2">Putative</fullName>
    </submittedName>
</protein>
<dbReference type="AlphaFoldDB" id="A0AA86PLY2"/>
<sequence length="294" mass="34866">MFEERVKCKKAKNPLQQIYKLMLNSSYGKTIEGDRNETVQIFEETQLEELFKKYDQINSIQQYGTKFCVKLEKECCEQTGYHHIGIQILSMSKRIMNEVMTLAEDLDLNIYYQDTDSMQMLQDDLDKLGKKFLEKYQRELIGEQMGQFHSDFQSELGKVLYGEDGIYISKKVYCVKLCVQKENGDICYDYHQRMKGVTGECITQKADELYGGDVIKLYQDLADGKAIEFDLCSAKVFMKKQDDYSYMNLSEFKRTLQFLTKEEKEQKKEEEKQKKQEEKEEKKKKREEEKKNKK</sequence>
<dbReference type="EMBL" id="CATOUU010000652">
    <property type="protein sequence ID" value="CAI9937835.1"/>
    <property type="molecule type" value="Genomic_DNA"/>
</dbReference>
<reference evidence="3 4" key="2">
    <citation type="submission" date="2024-07" db="EMBL/GenBank/DDBJ databases">
        <authorList>
            <person name="Akdeniz Z."/>
        </authorList>
    </citation>
    <scope>NUCLEOTIDE SEQUENCE [LARGE SCALE GENOMIC DNA]</scope>
</reference>
<keyword evidence="4" id="KW-1185">Reference proteome</keyword>
<feature type="region of interest" description="Disordered" evidence="1">
    <location>
        <begin position="264"/>
        <end position="294"/>
    </location>
</feature>
<organism evidence="2">
    <name type="scientific">Hexamita inflata</name>
    <dbReference type="NCBI Taxonomy" id="28002"/>
    <lineage>
        <taxon>Eukaryota</taxon>
        <taxon>Metamonada</taxon>
        <taxon>Diplomonadida</taxon>
        <taxon>Hexamitidae</taxon>
        <taxon>Hexamitinae</taxon>
        <taxon>Hexamita</taxon>
    </lineage>
</organism>
<evidence type="ECO:0000313" key="2">
    <source>
        <dbReference type="EMBL" id="CAI9937835.1"/>
    </source>
</evidence>
<proteinExistence type="predicted"/>
<dbReference type="InterPro" id="IPR043502">
    <property type="entry name" value="DNA/RNA_pol_sf"/>
</dbReference>
<dbReference type="PANTHER" id="PTHR48144:SF2">
    <property type="entry name" value="DNA-DIRECTED DNA POLYMERASE"/>
    <property type="match status" value="1"/>
</dbReference>
<gene>
    <name evidence="2" type="ORF">HINF_LOCUS25480</name>
    <name evidence="3" type="ORF">HINF_LOCUS42838</name>
</gene>
<dbReference type="EMBL" id="CAXDID020000176">
    <property type="protein sequence ID" value="CAL6048741.1"/>
    <property type="molecule type" value="Genomic_DNA"/>
</dbReference>
<accession>A0AA86PLY2</accession>
<evidence type="ECO:0000313" key="4">
    <source>
        <dbReference type="Proteomes" id="UP001642409"/>
    </source>
</evidence>
<dbReference type="Proteomes" id="UP001642409">
    <property type="component" value="Unassembled WGS sequence"/>
</dbReference>
<name>A0AA86PLY2_9EUKA</name>
<reference evidence="2" key="1">
    <citation type="submission" date="2023-06" db="EMBL/GenBank/DDBJ databases">
        <authorList>
            <person name="Kurt Z."/>
        </authorList>
    </citation>
    <scope>NUCLEOTIDE SEQUENCE</scope>
</reference>
<dbReference type="InterPro" id="IPR023211">
    <property type="entry name" value="DNA_pol_palm_dom_sf"/>
</dbReference>
<comment type="caution">
    <text evidence="2">The sequence shown here is derived from an EMBL/GenBank/DDBJ whole genome shotgun (WGS) entry which is preliminary data.</text>
</comment>
<evidence type="ECO:0000313" key="3">
    <source>
        <dbReference type="EMBL" id="CAL6048741.1"/>
    </source>
</evidence>
<dbReference type="PANTHER" id="PTHR48144">
    <property type="entry name" value="DNA-DIRECTED DNA POLYMERASE"/>
    <property type="match status" value="1"/>
</dbReference>